<feature type="transmembrane region" description="Helical" evidence="6">
    <location>
        <begin position="153"/>
        <end position="173"/>
    </location>
</feature>
<name>A0A6F9D8W2_9ASCI</name>
<dbReference type="PANTHER" id="PTHR22776">
    <property type="entry name" value="MARVEL-CONTAINING POTENTIAL LIPID RAFT-ASSOCIATED PROTEIN"/>
    <property type="match status" value="1"/>
</dbReference>
<evidence type="ECO:0000313" key="8">
    <source>
        <dbReference type="EMBL" id="CAB3231945.1"/>
    </source>
</evidence>
<reference evidence="8" key="1">
    <citation type="submission" date="2020-04" db="EMBL/GenBank/DDBJ databases">
        <authorList>
            <person name="Neveu A P."/>
        </authorList>
    </citation>
    <scope>NUCLEOTIDE SEQUENCE</scope>
    <source>
        <tissue evidence="8">Whole embryo</tissue>
    </source>
</reference>
<feature type="transmembrane region" description="Helical" evidence="6">
    <location>
        <begin position="57"/>
        <end position="76"/>
    </location>
</feature>
<evidence type="ECO:0000256" key="3">
    <source>
        <dbReference type="ARBA" id="ARBA00022989"/>
    </source>
</evidence>
<dbReference type="EMBL" id="LR784032">
    <property type="protein sequence ID" value="CAB3231945.1"/>
    <property type="molecule type" value="mRNA"/>
</dbReference>
<evidence type="ECO:0000256" key="2">
    <source>
        <dbReference type="ARBA" id="ARBA00022692"/>
    </source>
</evidence>
<comment type="subcellular location">
    <subcellularLocation>
        <location evidence="1">Membrane</location>
        <topology evidence="1">Multi-pass membrane protein</topology>
    </subcellularLocation>
</comment>
<dbReference type="InterPro" id="IPR050578">
    <property type="entry name" value="MARVEL-CKLF_proteins"/>
</dbReference>
<keyword evidence="4 5" id="KW-0472">Membrane</keyword>
<evidence type="ECO:0000256" key="1">
    <source>
        <dbReference type="ARBA" id="ARBA00004141"/>
    </source>
</evidence>
<dbReference type="Pfam" id="PF01284">
    <property type="entry name" value="MARVEL"/>
    <property type="match status" value="1"/>
</dbReference>
<feature type="transmembrane region" description="Helical" evidence="6">
    <location>
        <begin position="88"/>
        <end position="110"/>
    </location>
</feature>
<feature type="transmembrane region" description="Helical" evidence="6">
    <location>
        <begin position="122"/>
        <end position="147"/>
    </location>
</feature>
<sequence>MDPNRHEHHDEDFGAMDASMISSTSPYQPTTERVPDRRPFVAGFILDMQYVKSLSGVLKMIEIVLDIIVAICIGTIGLCSTSCSAASFLQFVCISAMIVTTGIFIIYAFGLQQKIAIINWPLTDFINCALFTLLYFIGSCFMAARAITDSGKAATAFGFLAFILYAMNSWRSYTVFRVDCMKRQSPVSHIEGVDENPETRDLA</sequence>
<organism evidence="8">
    <name type="scientific">Phallusia mammillata</name>
    <dbReference type="NCBI Taxonomy" id="59560"/>
    <lineage>
        <taxon>Eukaryota</taxon>
        <taxon>Metazoa</taxon>
        <taxon>Chordata</taxon>
        <taxon>Tunicata</taxon>
        <taxon>Ascidiacea</taxon>
        <taxon>Phlebobranchia</taxon>
        <taxon>Ascidiidae</taxon>
        <taxon>Phallusia</taxon>
    </lineage>
</organism>
<evidence type="ECO:0000256" key="6">
    <source>
        <dbReference type="SAM" id="Phobius"/>
    </source>
</evidence>
<dbReference type="GO" id="GO:0016020">
    <property type="term" value="C:membrane"/>
    <property type="evidence" value="ECO:0007669"/>
    <property type="project" value="UniProtKB-SubCell"/>
</dbReference>
<dbReference type="AlphaFoldDB" id="A0A6F9D8W2"/>
<proteinExistence type="evidence at transcript level"/>
<dbReference type="PANTHER" id="PTHR22776:SF49">
    <property type="entry name" value="MARVEL DOMAIN-CONTAINING PROTEIN"/>
    <property type="match status" value="1"/>
</dbReference>
<feature type="domain" description="MARVEL" evidence="7">
    <location>
        <begin position="50"/>
        <end position="177"/>
    </location>
</feature>
<keyword evidence="3 6" id="KW-1133">Transmembrane helix</keyword>
<keyword evidence="2 5" id="KW-0812">Transmembrane</keyword>
<dbReference type="InterPro" id="IPR008253">
    <property type="entry name" value="Marvel"/>
</dbReference>
<dbReference type="PROSITE" id="PS51225">
    <property type="entry name" value="MARVEL"/>
    <property type="match status" value="1"/>
</dbReference>
<evidence type="ECO:0000256" key="4">
    <source>
        <dbReference type="ARBA" id="ARBA00023136"/>
    </source>
</evidence>
<evidence type="ECO:0000256" key="5">
    <source>
        <dbReference type="PROSITE-ProRule" id="PRU00581"/>
    </source>
</evidence>
<gene>
    <name evidence="8" type="primary">Cmtm4-002</name>
</gene>
<protein>
    <submittedName>
        <fullName evidence="8">CKLF-like MARVEL transmembrane domain-containing protein 4</fullName>
    </submittedName>
</protein>
<evidence type="ECO:0000259" key="7">
    <source>
        <dbReference type="PROSITE" id="PS51225"/>
    </source>
</evidence>
<accession>A0A6F9D8W2</accession>